<dbReference type="InterPro" id="IPR000914">
    <property type="entry name" value="SBP_5_dom"/>
</dbReference>
<name>A0A1M6NR57_9CLOT</name>
<dbReference type="STRING" id="1121302.SAMN02745163_02985"/>
<reference evidence="2 3" key="1">
    <citation type="submission" date="2016-11" db="EMBL/GenBank/DDBJ databases">
        <authorList>
            <person name="Jaros S."/>
            <person name="Januszkiewicz K."/>
            <person name="Wedrychowicz H."/>
        </authorList>
    </citation>
    <scope>NUCLEOTIDE SEQUENCE [LARGE SCALE GENOMIC DNA]</scope>
    <source>
        <strain evidence="2 3">DSM 21758</strain>
    </source>
</reference>
<accession>A0A1M6NR57</accession>
<dbReference type="EMBL" id="FQZB01000012">
    <property type="protein sequence ID" value="SHJ98130.1"/>
    <property type="molecule type" value="Genomic_DNA"/>
</dbReference>
<dbReference type="Proteomes" id="UP000184310">
    <property type="component" value="Unassembled WGS sequence"/>
</dbReference>
<organism evidence="2 3">
    <name type="scientific">Clostridium cavendishii DSM 21758</name>
    <dbReference type="NCBI Taxonomy" id="1121302"/>
    <lineage>
        <taxon>Bacteria</taxon>
        <taxon>Bacillati</taxon>
        <taxon>Bacillota</taxon>
        <taxon>Clostridia</taxon>
        <taxon>Eubacteriales</taxon>
        <taxon>Clostridiaceae</taxon>
        <taxon>Clostridium</taxon>
    </lineage>
</organism>
<proteinExistence type="predicted"/>
<dbReference type="Gene3D" id="3.40.190.10">
    <property type="entry name" value="Periplasmic binding protein-like II"/>
    <property type="match status" value="1"/>
</dbReference>
<dbReference type="InterPro" id="IPR030678">
    <property type="entry name" value="Peptide/Ni-bd"/>
</dbReference>
<dbReference type="SUPFAM" id="SSF53850">
    <property type="entry name" value="Periplasmic binding protein-like II"/>
    <property type="match status" value="1"/>
</dbReference>
<dbReference type="GO" id="GO:0015833">
    <property type="term" value="P:peptide transport"/>
    <property type="evidence" value="ECO:0007669"/>
    <property type="project" value="TreeGrafter"/>
</dbReference>
<evidence type="ECO:0000313" key="3">
    <source>
        <dbReference type="Proteomes" id="UP000184310"/>
    </source>
</evidence>
<dbReference type="PIRSF" id="PIRSF002741">
    <property type="entry name" value="MppA"/>
    <property type="match status" value="1"/>
</dbReference>
<keyword evidence="3" id="KW-1185">Reference proteome</keyword>
<dbReference type="GO" id="GO:0042597">
    <property type="term" value="C:periplasmic space"/>
    <property type="evidence" value="ECO:0007669"/>
    <property type="project" value="UniProtKB-ARBA"/>
</dbReference>
<dbReference type="GO" id="GO:0043190">
    <property type="term" value="C:ATP-binding cassette (ABC) transporter complex"/>
    <property type="evidence" value="ECO:0007669"/>
    <property type="project" value="InterPro"/>
</dbReference>
<dbReference type="Pfam" id="PF00496">
    <property type="entry name" value="SBP_bac_5"/>
    <property type="match status" value="1"/>
</dbReference>
<sequence length="584" mass="65273">MNLLLSYRVLIKVDNKMKRKSIAVLSVLLASSVMLTACGKKADDAGKKADDKTAQQLKREAAADPKKLPDVAKNRKDTLVVGTVNPSGKFNPLYADTTYDGWVSELIFDGLLGNDEKGLPTKLLAKDYTVKDDKVYTFTLNDAKFSDGTEVTSDDVVFTYTALSDPKYDGISNAAVQKIKGFKEYNQGDAKTLEGVKAIDKKTVEITLSEVRAAAPNDFTLGIVPKHIYNFEKGNIQKLKDKFLQPVGCGPYKFKEFKKGEYVSFEKNDGYFRGAPKIPNIIMKVTNLATNIQELQAGSVDVDLVSPKPESVQLLKSSGFIDVLSYPANKYLYIGMNLRNDMFKDKKVRQALTYGLNRQGAVDAFFKGYAQVINTHTSPVAWAQPSKVNEYKYSADEANKLLDEAGWKLNKDTKIREKDGKKFEIHFKASNTQPFNDSLIPILKECYEKLGVQVIAEQVEFASLSENVFDKQNFEMYTMGWGLTPEPDPTQVFHTTGDVLGGSNAVGWHPAKSDELIEKGIHTTNVEERKKIYAEWMELLNEEAPYIFLANPKDVMAISSKVKNFNPSSFVHWTADIHKVEISE</sequence>
<dbReference type="GO" id="GO:1904680">
    <property type="term" value="F:peptide transmembrane transporter activity"/>
    <property type="evidence" value="ECO:0007669"/>
    <property type="project" value="TreeGrafter"/>
</dbReference>
<dbReference type="Gene3D" id="3.90.76.10">
    <property type="entry name" value="Dipeptide-binding Protein, Domain 1"/>
    <property type="match status" value="1"/>
</dbReference>
<evidence type="ECO:0000259" key="1">
    <source>
        <dbReference type="Pfam" id="PF00496"/>
    </source>
</evidence>
<dbReference type="AlphaFoldDB" id="A0A1M6NR57"/>
<feature type="domain" description="Solute-binding protein family 5" evidence="1">
    <location>
        <begin position="122"/>
        <end position="494"/>
    </location>
</feature>
<evidence type="ECO:0000313" key="2">
    <source>
        <dbReference type="EMBL" id="SHJ98130.1"/>
    </source>
</evidence>
<gene>
    <name evidence="2" type="ORF">SAMN02745163_02985</name>
</gene>
<dbReference type="Gene3D" id="3.10.105.10">
    <property type="entry name" value="Dipeptide-binding Protein, Domain 3"/>
    <property type="match status" value="1"/>
</dbReference>
<dbReference type="InterPro" id="IPR039424">
    <property type="entry name" value="SBP_5"/>
</dbReference>
<dbReference type="PANTHER" id="PTHR30290:SF81">
    <property type="entry name" value="OLIGOPEPTIDE-BINDING PROTEIN OPPA"/>
    <property type="match status" value="1"/>
</dbReference>
<protein>
    <submittedName>
        <fullName evidence="2">Peptide/nickel transport system substrate-binding protein</fullName>
    </submittedName>
</protein>
<dbReference type="PANTHER" id="PTHR30290">
    <property type="entry name" value="PERIPLASMIC BINDING COMPONENT OF ABC TRANSPORTER"/>
    <property type="match status" value="1"/>
</dbReference>